<protein>
    <submittedName>
        <fullName evidence="1">Uncharacterized protein</fullName>
    </submittedName>
</protein>
<accession>V5FIC0</accession>
<gene>
    <name evidence="1" type="ORF">PVAR5_0007</name>
</gene>
<dbReference type="OrthoDB" id="4398414at2759"/>
<organism evidence="1 2">
    <name type="scientific">Byssochlamys spectabilis (strain No. 5 / NBRC 109023)</name>
    <name type="common">Paecilomyces variotii</name>
    <dbReference type="NCBI Taxonomy" id="1356009"/>
    <lineage>
        <taxon>Eukaryota</taxon>
        <taxon>Fungi</taxon>
        <taxon>Dikarya</taxon>
        <taxon>Ascomycota</taxon>
        <taxon>Pezizomycotina</taxon>
        <taxon>Eurotiomycetes</taxon>
        <taxon>Eurotiomycetidae</taxon>
        <taxon>Eurotiales</taxon>
        <taxon>Thermoascaceae</taxon>
        <taxon>Paecilomyces</taxon>
    </lineage>
</organism>
<evidence type="ECO:0000313" key="2">
    <source>
        <dbReference type="Proteomes" id="UP000018001"/>
    </source>
</evidence>
<dbReference type="HOGENOM" id="CLU_1786570_0_0_1"/>
<dbReference type="AlphaFoldDB" id="V5FIC0"/>
<name>V5FIC0_BYSSN</name>
<dbReference type="eggNOG" id="ENOG502T57X">
    <property type="taxonomic scope" value="Eukaryota"/>
</dbReference>
<comment type="caution">
    <text evidence="1">The sequence shown here is derived from an EMBL/GenBank/DDBJ whole genome shotgun (WGS) entry which is preliminary data.</text>
</comment>
<dbReference type="EMBL" id="BAUL01000001">
    <property type="protein sequence ID" value="GAD91438.1"/>
    <property type="molecule type" value="Genomic_DNA"/>
</dbReference>
<keyword evidence="2" id="KW-1185">Reference proteome</keyword>
<dbReference type="Proteomes" id="UP000018001">
    <property type="component" value="Unassembled WGS sequence"/>
</dbReference>
<evidence type="ECO:0000313" key="1">
    <source>
        <dbReference type="EMBL" id="GAD91438.1"/>
    </source>
</evidence>
<proteinExistence type="predicted"/>
<sequence length="145" mass="15930">MASSQNVDNVTVYEASQLDNQVSRQFLDCLKKTGIEYNFYVDEGGVTVVVPAERREIDFDGKDQELLKCIIAINDRMNVAAESTVEDDDKHKNAISSNSLTHEWLEEQGASGKSVVGTRPARTVLSSRFSGIASSSISGQELQNK</sequence>
<dbReference type="InParanoid" id="V5FIC0"/>
<reference evidence="2" key="1">
    <citation type="journal article" date="2014" name="Genome Announc.">
        <title>Draft genome sequence of the formaldehyde-resistant fungus Byssochlamys spectabilis No. 5 (anamorph Paecilomyces variotii No. 5) (NBRC109023).</title>
        <authorList>
            <person name="Oka T."/>
            <person name="Ekino K."/>
            <person name="Fukuda K."/>
            <person name="Nomura Y."/>
        </authorList>
    </citation>
    <scope>NUCLEOTIDE SEQUENCE [LARGE SCALE GENOMIC DNA]</scope>
    <source>
        <strain evidence="2">No. 5 / NBRC 109023</strain>
    </source>
</reference>